<sequence length="33" mass="3916">MQEPKLQPVRATLRKPVRLERDPVTGVYRPIDR</sequence>
<comment type="caution">
    <text evidence="1">The sequence shown here is derived from an EMBL/GenBank/DDBJ whole genome shotgun (WGS) entry which is preliminary data.</text>
</comment>
<dbReference type="Proteomes" id="UP000094622">
    <property type="component" value="Unassembled WGS sequence"/>
</dbReference>
<reference evidence="1 2" key="1">
    <citation type="submission" date="2016-07" db="EMBL/GenBank/DDBJ databases">
        <title>Draft Genome Sequence of Methylobrevis pamukkalensis PK2.</title>
        <authorList>
            <person name="Vasilenko O.V."/>
            <person name="Doronina N.V."/>
            <person name="Shmareva M.N."/>
            <person name="Tarlachkov S.V."/>
            <person name="Mustakhimov I."/>
            <person name="Trotsenko Y.A."/>
        </authorList>
    </citation>
    <scope>NUCLEOTIDE SEQUENCE [LARGE SCALE GENOMIC DNA]</scope>
    <source>
        <strain evidence="1 2">PK2</strain>
    </source>
</reference>
<keyword evidence="2" id="KW-1185">Reference proteome</keyword>
<protein>
    <submittedName>
        <fullName evidence="1">Uncharacterized protein</fullName>
    </submittedName>
</protein>
<dbReference type="AlphaFoldDB" id="A0A1E3GYN4"/>
<accession>A0A1E3GYN4</accession>
<gene>
    <name evidence="1" type="ORF">A6302_04258</name>
</gene>
<proteinExistence type="predicted"/>
<organism evidence="1 2">
    <name type="scientific">Methylobrevis pamukkalensis</name>
    <dbReference type="NCBI Taxonomy" id="1439726"/>
    <lineage>
        <taxon>Bacteria</taxon>
        <taxon>Pseudomonadati</taxon>
        <taxon>Pseudomonadota</taxon>
        <taxon>Alphaproteobacteria</taxon>
        <taxon>Hyphomicrobiales</taxon>
        <taxon>Pleomorphomonadaceae</taxon>
        <taxon>Methylobrevis</taxon>
    </lineage>
</organism>
<name>A0A1E3GYN4_9HYPH</name>
<evidence type="ECO:0000313" key="1">
    <source>
        <dbReference type="EMBL" id="ODN68441.1"/>
    </source>
</evidence>
<dbReference type="EMBL" id="MCRJ01000179">
    <property type="protein sequence ID" value="ODN68441.1"/>
    <property type="molecule type" value="Genomic_DNA"/>
</dbReference>
<evidence type="ECO:0000313" key="2">
    <source>
        <dbReference type="Proteomes" id="UP000094622"/>
    </source>
</evidence>